<evidence type="ECO:0000313" key="9">
    <source>
        <dbReference type="Proteomes" id="UP000663760"/>
    </source>
</evidence>
<dbReference type="FunFam" id="2.40.330.10:FF:000003">
    <property type="entry name" value="B3 domain-containing transcription factor FUS3"/>
    <property type="match status" value="1"/>
</dbReference>
<feature type="compositionally biased region" description="Polar residues" evidence="6">
    <location>
        <begin position="518"/>
        <end position="553"/>
    </location>
</feature>
<accession>A0A7I8L6V6</accession>
<dbReference type="GO" id="GO:0005634">
    <property type="term" value="C:nucleus"/>
    <property type="evidence" value="ECO:0007669"/>
    <property type="project" value="UniProtKB-SubCell"/>
</dbReference>
<feature type="region of interest" description="Disordered" evidence="6">
    <location>
        <begin position="476"/>
        <end position="567"/>
    </location>
</feature>
<sequence>MMLVEGQDGVERQEGKHEGVGLYPGQEINGEDEVQKGSLGVAEDEDAMMAEIETDLIFSDDAFPSLPDFPCLSSPSNAACPSSSSSNSSSSSASSVPWALGGQDHQQHAEGQTSSSVVGDVPVTLPSTPSDRRHPLDSLASDCSMYQFAGMDLLGSADESWDPLSLFPDDEETNNMDGDESILQQGIRRTQQGEELIQQQHHRELRLLTLEEGNGGDKEAGGCASQELAMVFLEWLRDNKETISPQDLRSIKLRRSTIDCAVRSLGGGKDGMKKLLKLILTWVQNNHLQKKRRPSADLLTGEEEDLEITNLYQQTQAATIHTPLPDLIQTPVSGPHEGLVPNSCQSFLPVTTPGPAIQGPCSPWAPPGDPCGGEVLYSTSASTTPPSIQSFSPQSSFHAVEPICPWTQALPQFPVFSTSPHPAPSLYTSGGLPGQYAVGHLFHQGPGESLVRLASSATKEARKKRMARQRRFSSLHHNHNHHHHHQRNQHHQSTHDQHQHQIHLQQCAPALPGEGRCSQMNAHGSWTFRPSTSPSSQQVVETGGATATTMPQQRQHDFPPGSTADRRQSEKNLRFLLQKVLKQSDVGSLGRIVLPKKEAETHLPELETRDGISIVMEDIVTSRSWNMRYRFWPNNKSRMYLLENTGDFVRSNGLQEGDFIVIYSDIKCGKYMIRGVKVRQSIDPNVSGNNSQKHNHLGNSLNGGTDTKNNKVKSDGGCTNSSRIYSKVSENRNEHSDVKVSRQFDPTTSGLHTTEAYTYDAVSDGRLPTRQ</sequence>
<evidence type="ECO:0000256" key="6">
    <source>
        <dbReference type="SAM" id="MobiDB-lite"/>
    </source>
</evidence>
<dbReference type="SUPFAM" id="SSF101936">
    <property type="entry name" value="DNA-binding pseudobarrel domain"/>
    <property type="match status" value="1"/>
</dbReference>
<keyword evidence="9" id="KW-1185">Reference proteome</keyword>
<evidence type="ECO:0000256" key="3">
    <source>
        <dbReference type="ARBA" id="ARBA00023125"/>
    </source>
</evidence>
<dbReference type="InterPro" id="IPR003340">
    <property type="entry name" value="B3_DNA-bd"/>
</dbReference>
<dbReference type="CDD" id="cd10015">
    <property type="entry name" value="BfiI_C_EcoRII_N_B3"/>
    <property type="match status" value="1"/>
</dbReference>
<dbReference type="EMBL" id="LR746274">
    <property type="protein sequence ID" value="CAA7405005.1"/>
    <property type="molecule type" value="Genomic_DNA"/>
</dbReference>
<dbReference type="SMART" id="SM01019">
    <property type="entry name" value="B3"/>
    <property type="match status" value="1"/>
</dbReference>
<evidence type="ECO:0000256" key="4">
    <source>
        <dbReference type="ARBA" id="ARBA00023163"/>
    </source>
</evidence>
<dbReference type="Proteomes" id="UP000663760">
    <property type="component" value="Chromosome 11"/>
</dbReference>
<feature type="region of interest" description="Disordered" evidence="6">
    <location>
        <begin position="75"/>
        <end position="138"/>
    </location>
</feature>
<dbReference type="InterPro" id="IPR044800">
    <property type="entry name" value="LEC2-like"/>
</dbReference>
<protein>
    <recommendedName>
        <fullName evidence="7">TF-B3 domain-containing protein</fullName>
    </recommendedName>
</protein>
<evidence type="ECO:0000256" key="2">
    <source>
        <dbReference type="ARBA" id="ARBA00023015"/>
    </source>
</evidence>
<dbReference type="InterPro" id="IPR015300">
    <property type="entry name" value="DNA-bd_pseudobarrel_sf"/>
</dbReference>
<feature type="compositionally biased region" description="Basic and acidic residues" evidence="6">
    <location>
        <begin position="9"/>
        <end position="19"/>
    </location>
</feature>
<feature type="compositionally biased region" description="Low complexity" evidence="6">
    <location>
        <begin position="75"/>
        <end position="95"/>
    </location>
</feature>
<gene>
    <name evidence="8" type="ORF">SI8410_11015683</name>
</gene>
<reference evidence="8" key="1">
    <citation type="submission" date="2020-02" db="EMBL/GenBank/DDBJ databases">
        <authorList>
            <person name="Scholz U."/>
            <person name="Mascher M."/>
            <person name="Fiebig A."/>
        </authorList>
    </citation>
    <scope>NUCLEOTIDE SEQUENCE</scope>
</reference>
<dbReference type="Gene3D" id="2.40.330.10">
    <property type="entry name" value="DNA-binding pseudobarrel domain"/>
    <property type="match status" value="1"/>
</dbReference>
<dbReference type="GO" id="GO:0003700">
    <property type="term" value="F:DNA-binding transcription factor activity"/>
    <property type="evidence" value="ECO:0007669"/>
    <property type="project" value="InterPro"/>
</dbReference>
<feature type="compositionally biased region" description="Polar residues" evidence="6">
    <location>
        <begin position="684"/>
        <end position="707"/>
    </location>
</feature>
<keyword evidence="4" id="KW-0804">Transcription</keyword>
<dbReference type="PANTHER" id="PTHR31140:SF81">
    <property type="entry name" value="B3 DOMAIN-CONTAINING TRANSCRIPTION FACTOR ABI3"/>
    <property type="match status" value="1"/>
</dbReference>
<dbReference type="PANTHER" id="PTHR31140">
    <property type="entry name" value="B3 DOMAIN-CONTAINING TRANSCRIPTION FACTOR ABI3"/>
    <property type="match status" value="1"/>
</dbReference>
<feature type="region of interest" description="Disordered" evidence="6">
    <location>
        <begin position="684"/>
        <end position="756"/>
    </location>
</feature>
<dbReference type="OrthoDB" id="757982at2759"/>
<evidence type="ECO:0000256" key="5">
    <source>
        <dbReference type="ARBA" id="ARBA00023242"/>
    </source>
</evidence>
<feature type="compositionally biased region" description="Basic residues" evidence="6">
    <location>
        <begin position="476"/>
        <end position="492"/>
    </location>
</feature>
<feature type="compositionally biased region" description="Polar residues" evidence="6">
    <location>
        <begin position="744"/>
        <end position="756"/>
    </location>
</feature>
<dbReference type="PROSITE" id="PS50863">
    <property type="entry name" value="B3"/>
    <property type="match status" value="1"/>
</dbReference>
<name>A0A7I8L6V6_SPIIN</name>
<organism evidence="8 9">
    <name type="scientific">Spirodela intermedia</name>
    <name type="common">Intermediate duckweed</name>
    <dbReference type="NCBI Taxonomy" id="51605"/>
    <lineage>
        <taxon>Eukaryota</taxon>
        <taxon>Viridiplantae</taxon>
        <taxon>Streptophyta</taxon>
        <taxon>Embryophyta</taxon>
        <taxon>Tracheophyta</taxon>
        <taxon>Spermatophyta</taxon>
        <taxon>Magnoliopsida</taxon>
        <taxon>Liliopsida</taxon>
        <taxon>Araceae</taxon>
        <taxon>Lemnoideae</taxon>
        <taxon>Spirodela</taxon>
    </lineage>
</organism>
<feature type="compositionally biased region" description="Basic and acidic residues" evidence="6">
    <location>
        <begin position="729"/>
        <end position="742"/>
    </location>
</feature>
<feature type="region of interest" description="Disordered" evidence="6">
    <location>
        <begin position="1"/>
        <end position="41"/>
    </location>
</feature>
<evidence type="ECO:0000256" key="1">
    <source>
        <dbReference type="ARBA" id="ARBA00004123"/>
    </source>
</evidence>
<proteinExistence type="predicted"/>
<evidence type="ECO:0000259" key="7">
    <source>
        <dbReference type="PROSITE" id="PS50863"/>
    </source>
</evidence>
<keyword evidence="5" id="KW-0539">Nucleus</keyword>
<comment type="subcellular location">
    <subcellularLocation>
        <location evidence="1">Nucleus</location>
    </subcellularLocation>
</comment>
<evidence type="ECO:0000313" key="8">
    <source>
        <dbReference type="EMBL" id="CAA7405005.1"/>
    </source>
</evidence>
<keyword evidence="3" id="KW-0238">DNA-binding</keyword>
<dbReference type="AlphaFoldDB" id="A0A7I8L6V6"/>
<dbReference type="Pfam" id="PF02362">
    <property type="entry name" value="B3"/>
    <property type="match status" value="1"/>
</dbReference>
<keyword evidence="2" id="KW-0805">Transcription regulation</keyword>
<dbReference type="GO" id="GO:0003677">
    <property type="term" value="F:DNA binding"/>
    <property type="evidence" value="ECO:0007669"/>
    <property type="project" value="UniProtKB-KW"/>
</dbReference>
<feature type="domain" description="TF-B3" evidence="7">
    <location>
        <begin position="577"/>
        <end position="679"/>
    </location>
</feature>